<evidence type="ECO:0000313" key="3">
    <source>
        <dbReference type="Proteomes" id="UP000653002"/>
    </source>
</evidence>
<dbReference type="Proteomes" id="UP000653002">
    <property type="component" value="Unassembled WGS sequence"/>
</dbReference>
<dbReference type="Gene3D" id="2.60.40.1080">
    <property type="match status" value="1"/>
</dbReference>
<dbReference type="SUPFAM" id="SSF49373">
    <property type="entry name" value="Invasin/intimin cell-adhesion fragments"/>
    <property type="match status" value="1"/>
</dbReference>
<name>A0A8I0HAW9_XANCI</name>
<feature type="non-terminal residue" evidence="2">
    <location>
        <position position="78"/>
    </location>
</feature>
<dbReference type="InterPro" id="IPR008964">
    <property type="entry name" value="Invasin/intimin_cell_adhesion"/>
</dbReference>
<reference evidence="2" key="1">
    <citation type="submission" date="2020-01" db="EMBL/GenBank/DDBJ databases">
        <authorList>
            <person name="Richard D."/>
        </authorList>
    </citation>
    <scope>NUCLEOTIDE SEQUENCE</scope>
    <source>
        <strain evidence="2">JP541</strain>
    </source>
</reference>
<proteinExistence type="predicted"/>
<evidence type="ECO:0000313" key="2">
    <source>
        <dbReference type="EMBL" id="MBD4339059.1"/>
    </source>
</evidence>
<comment type="caution">
    <text evidence="2">The sequence shown here is derived from an EMBL/GenBank/DDBJ whole genome shotgun (WGS) entry which is preliminary data.</text>
</comment>
<dbReference type="InterPro" id="IPR003343">
    <property type="entry name" value="Big_2"/>
</dbReference>
<gene>
    <name evidence="2" type="ORF">GUH15_23990</name>
</gene>
<protein>
    <recommendedName>
        <fullName evidence="1">BIG2 domain-containing protein</fullName>
    </recommendedName>
</protein>
<evidence type="ECO:0000259" key="1">
    <source>
        <dbReference type="Pfam" id="PF02368"/>
    </source>
</evidence>
<feature type="domain" description="BIG2" evidence="1">
    <location>
        <begin position="25"/>
        <end position="77"/>
    </location>
</feature>
<feature type="non-terminal residue" evidence="2">
    <location>
        <position position="1"/>
    </location>
</feature>
<accession>A0A8I0HAW9</accession>
<dbReference type="Pfam" id="PF02368">
    <property type="entry name" value="Big_2"/>
    <property type="match status" value="1"/>
</dbReference>
<sequence length="78" mass="8221">GNYTGTLEKSFVITVPVQASLQMSEDVILLAPGETQKLEVIRNGEIAGEIVWSSEDETVASIGTDGLVTAGEEGRTVI</sequence>
<dbReference type="EMBL" id="JAABFR010001970">
    <property type="protein sequence ID" value="MBD4339059.1"/>
    <property type="molecule type" value="Genomic_DNA"/>
</dbReference>
<dbReference type="AlphaFoldDB" id="A0A8I0HAW9"/>
<organism evidence="2 3">
    <name type="scientific">Xanthomonas citri pv. citri</name>
    <dbReference type="NCBI Taxonomy" id="611301"/>
    <lineage>
        <taxon>Bacteria</taxon>
        <taxon>Pseudomonadati</taxon>
        <taxon>Pseudomonadota</taxon>
        <taxon>Gammaproteobacteria</taxon>
        <taxon>Lysobacterales</taxon>
        <taxon>Lysobacteraceae</taxon>
        <taxon>Xanthomonas</taxon>
    </lineage>
</organism>